<evidence type="ECO:0000256" key="4">
    <source>
        <dbReference type="ARBA" id="ARBA00022692"/>
    </source>
</evidence>
<dbReference type="InterPro" id="IPR023298">
    <property type="entry name" value="ATPase_P-typ_TM_dom_sf"/>
</dbReference>
<dbReference type="SUPFAM" id="SSF81660">
    <property type="entry name" value="Metal cation-transporting ATPase, ATP-binding domain N"/>
    <property type="match status" value="1"/>
</dbReference>
<dbReference type="SUPFAM" id="SSF56784">
    <property type="entry name" value="HAD-like"/>
    <property type="match status" value="1"/>
</dbReference>
<dbReference type="InterPro" id="IPR036412">
    <property type="entry name" value="HAD-like_sf"/>
</dbReference>
<evidence type="ECO:0000259" key="16">
    <source>
        <dbReference type="PROSITE" id="PS50846"/>
    </source>
</evidence>
<keyword evidence="18" id="KW-1185">Reference proteome</keyword>
<dbReference type="InterPro" id="IPR008250">
    <property type="entry name" value="ATPase_P-typ_transduc_dom_A_sf"/>
</dbReference>
<feature type="domain" description="HMA" evidence="16">
    <location>
        <begin position="27"/>
        <end position="95"/>
    </location>
</feature>
<feature type="transmembrane region" description="Helical" evidence="15">
    <location>
        <begin position="985"/>
        <end position="1006"/>
    </location>
</feature>
<keyword evidence="3" id="KW-0813">Transport</keyword>
<dbReference type="GO" id="GO:0043682">
    <property type="term" value="F:P-type divalent copper transporter activity"/>
    <property type="evidence" value="ECO:0007669"/>
    <property type="project" value="TreeGrafter"/>
</dbReference>
<dbReference type="GO" id="GO:0005524">
    <property type="term" value="F:ATP binding"/>
    <property type="evidence" value="ECO:0007669"/>
    <property type="project" value="UniProtKB-UniRule"/>
</dbReference>
<dbReference type="eggNOG" id="KOG0207">
    <property type="taxonomic scope" value="Eukaryota"/>
</dbReference>
<dbReference type="NCBIfam" id="TIGR01494">
    <property type="entry name" value="ATPase_P-type"/>
    <property type="match status" value="2"/>
</dbReference>
<dbReference type="AlphaFoldDB" id="W2RM40"/>
<gene>
    <name evidence="17" type="ORF">HMPREF1541_09046</name>
</gene>
<evidence type="ECO:0000256" key="14">
    <source>
        <dbReference type="ARBA" id="ARBA00023136"/>
    </source>
</evidence>
<dbReference type="PROSITE" id="PS50846">
    <property type="entry name" value="HMA_2"/>
    <property type="match status" value="2"/>
</dbReference>
<evidence type="ECO:0000256" key="1">
    <source>
        <dbReference type="ARBA" id="ARBA00004127"/>
    </source>
</evidence>
<keyword evidence="14 15" id="KW-0472">Membrane</keyword>
<dbReference type="GO" id="GO:0055070">
    <property type="term" value="P:copper ion homeostasis"/>
    <property type="evidence" value="ECO:0007669"/>
    <property type="project" value="TreeGrafter"/>
</dbReference>
<dbReference type="CDD" id="cd00371">
    <property type="entry name" value="HMA"/>
    <property type="match status" value="2"/>
</dbReference>
<evidence type="ECO:0000256" key="9">
    <source>
        <dbReference type="ARBA" id="ARBA00022842"/>
    </source>
</evidence>
<dbReference type="GO" id="GO:0016887">
    <property type="term" value="F:ATP hydrolysis activity"/>
    <property type="evidence" value="ECO:0007669"/>
    <property type="project" value="InterPro"/>
</dbReference>
<feature type="domain" description="HMA" evidence="16">
    <location>
        <begin position="117"/>
        <end position="182"/>
    </location>
</feature>
<dbReference type="InterPro" id="IPR006122">
    <property type="entry name" value="HMA_Cu_ion-bd"/>
</dbReference>
<dbReference type="Gene3D" id="2.70.150.10">
    <property type="entry name" value="Calcium-transporting ATPase, cytoplasmic transduction domain A"/>
    <property type="match status" value="1"/>
</dbReference>
<feature type="transmembrane region" description="Helical" evidence="15">
    <location>
        <begin position="292"/>
        <end position="317"/>
    </location>
</feature>
<evidence type="ECO:0000256" key="13">
    <source>
        <dbReference type="ARBA" id="ARBA00023065"/>
    </source>
</evidence>
<organism evidence="17 18">
    <name type="scientific">Cyphellophora europaea (strain CBS 101466)</name>
    <name type="common">Phialophora europaea</name>
    <dbReference type="NCBI Taxonomy" id="1220924"/>
    <lineage>
        <taxon>Eukaryota</taxon>
        <taxon>Fungi</taxon>
        <taxon>Dikarya</taxon>
        <taxon>Ascomycota</taxon>
        <taxon>Pezizomycotina</taxon>
        <taxon>Eurotiomycetes</taxon>
        <taxon>Chaetothyriomycetidae</taxon>
        <taxon>Chaetothyriales</taxon>
        <taxon>Cyphellophoraceae</taxon>
        <taxon>Cyphellophora</taxon>
    </lineage>
</organism>
<dbReference type="InterPro" id="IPR036163">
    <property type="entry name" value="HMA_dom_sf"/>
</dbReference>
<dbReference type="HOGENOM" id="CLU_001771_0_2_1"/>
<keyword evidence="6" id="KW-0677">Repeat</keyword>
<dbReference type="SFLD" id="SFLDF00027">
    <property type="entry name" value="p-type_atpase"/>
    <property type="match status" value="1"/>
</dbReference>
<evidence type="ECO:0000313" key="18">
    <source>
        <dbReference type="Proteomes" id="UP000030752"/>
    </source>
</evidence>
<dbReference type="GO" id="GO:0005507">
    <property type="term" value="F:copper ion binding"/>
    <property type="evidence" value="ECO:0007669"/>
    <property type="project" value="InterPro"/>
</dbReference>
<dbReference type="PRINTS" id="PR00119">
    <property type="entry name" value="CATATPASE"/>
</dbReference>
<dbReference type="PROSITE" id="PS01047">
    <property type="entry name" value="HMA_1"/>
    <property type="match status" value="2"/>
</dbReference>
<dbReference type="Gene3D" id="3.40.50.1000">
    <property type="entry name" value="HAD superfamily/HAD-like"/>
    <property type="match status" value="1"/>
</dbReference>
<sequence>MSRTPSSAHEKILPVVVDHLAKLPHLFDATFLVEGMTCSSCVGAITRALKENAWVRSADVSLISHSAEVVFEGGEPESRAKELIDMIEAVGYGASVDRLQPHNAKKPEMHNAPADAWQATYNLDGMTCSSCVGHITRAVQALDFINKVEISLLSHTASVTFVGRDNVSAISQAIEDANYGAALDSISPVRSSSGEDSLRTVSIRINGLHCEQCPKRIEDAISELEWVTLGTPPSLSDPVLTISYIPDAPRNTIRGILSALTNADPSFEAHTYHPPSLEERSRQMMASEQRHILYRVVMSIIVAIPALIIGIVYMNLVPSDDPGYKYLMARIGGVSRAEWANFIMATPVYFFAADLFHRRTIKELRALWRPGSKVPISRRFYRFGSMNMLISFGTSIAYFASIAELIIASTRDEDAHMMDAGTPKSYFDSVVFLTMFLLIGRLIEAYMKAKAGNAVAALSKLKSTEALLVSVDSVTGNTTTTKTPADLIEVGDIVRIPNGSSPPYDGNVIVGESDFDESVLTGESMPVTKSIGDTVYSGTVNKVSPISIRVTGAAGKSVLDSIINVVREGLAKRAPVERFADLITGYFVPIVVLLAIFTWLIWMTLGEAGVLPPDYRDSEVGGWPFWSLQFAIAVFVIACPCGLGLAAPTALFVGGGLAAKYGILVKGGGEAFQEASTLDCIVFDKTGTLTEGGEPKVINYENLTSPEAPVNERETLGLLKSLEEDSIHPVAKAAVSFAASRPYEDCKAESVKEVAGKGMKGVLLVGSQPTRKIHALVGNEALMAENNVVVSVENQTLLDAWKMEGKSVILIAAKEVSLGQKAQQAHELSAIAAIADKLRPESFQVVNALRKRGIDVWMLSGDNEKTAKAVAGKVGIEAGNVIAGVLPDQKADQIKYLQKRGVEVPSRGLFRYLKQEKSRATVAMVGDGINDSPALTVADVGIAIGSGSEVAISSAGFVLVSSSLRSLPVLIDLSRAVFRRIKFNFFWAAVYNMVALPVAAGVLYPINSGGGRIRLDPVWAALAMALSSISVVISSLVLRVPAPLIGFRAPKEQDRSES</sequence>
<dbReference type="SUPFAM" id="SSF55008">
    <property type="entry name" value="HMA, heavy metal-associated domain"/>
    <property type="match status" value="3"/>
</dbReference>
<dbReference type="InterPro" id="IPR027256">
    <property type="entry name" value="P-typ_ATPase_IB"/>
</dbReference>
<keyword evidence="7 15" id="KW-0547">Nucleotide-binding</keyword>
<feature type="transmembrane region" description="Helical" evidence="15">
    <location>
        <begin position="426"/>
        <end position="443"/>
    </location>
</feature>
<dbReference type="Gene3D" id="3.40.1110.10">
    <property type="entry name" value="Calcium-transporting ATPase, cytoplasmic domain N"/>
    <property type="match status" value="1"/>
</dbReference>
<evidence type="ECO:0000256" key="15">
    <source>
        <dbReference type="RuleBase" id="RU362081"/>
    </source>
</evidence>
<comment type="subcellular location">
    <subcellularLocation>
        <location evidence="1">Endomembrane system</location>
        <topology evidence="1">Multi-pass membrane protein</topology>
    </subcellularLocation>
    <subcellularLocation>
        <location evidence="15">Membrane</location>
    </subcellularLocation>
</comment>
<evidence type="ECO:0000256" key="11">
    <source>
        <dbReference type="ARBA" id="ARBA00022989"/>
    </source>
</evidence>
<evidence type="ECO:0000256" key="3">
    <source>
        <dbReference type="ARBA" id="ARBA00022448"/>
    </source>
</evidence>
<evidence type="ECO:0000313" key="17">
    <source>
        <dbReference type="EMBL" id="ETN36768.1"/>
    </source>
</evidence>
<name>W2RM40_CYPE1</name>
<feature type="transmembrane region" description="Helical" evidence="15">
    <location>
        <begin position="1018"/>
        <end position="1038"/>
    </location>
</feature>
<dbReference type="InterPro" id="IPR023214">
    <property type="entry name" value="HAD_sf"/>
</dbReference>
<comment type="similarity">
    <text evidence="2 15">Belongs to the cation transport ATPase (P-type) (TC 3.A.3) family. Type IB subfamily.</text>
</comment>
<feature type="transmembrane region" description="Helical" evidence="15">
    <location>
        <begin position="625"/>
        <end position="653"/>
    </location>
</feature>
<dbReference type="PANTHER" id="PTHR43520">
    <property type="entry name" value="ATP7, ISOFORM B"/>
    <property type="match status" value="1"/>
</dbReference>
<dbReference type="OrthoDB" id="432719at2759"/>
<dbReference type="FunFam" id="3.30.70.100:FF:000001">
    <property type="entry name" value="ATPase copper transporting beta"/>
    <property type="match status" value="1"/>
</dbReference>
<dbReference type="InterPro" id="IPR006121">
    <property type="entry name" value="HMA_dom"/>
</dbReference>
<evidence type="ECO:0000256" key="5">
    <source>
        <dbReference type="ARBA" id="ARBA00022723"/>
    </source>
</evidence>
<dbReference type="NCBIfam" id="TIGR00003">
    <property type="entry name" value="copper ion binding protein"/>
    <property type="match status" value="1"/>
</dbReference>
<evidence type="ECO:0000256" key="10">
    <source>
        <dbReference type="ARBA" id="ARBA00022967"/>
    </source>
</evidence>
<dbReference type="PROSITE" id="PS00154">
    <property type="entry name" value="ATPASE_E1_E2"/>
    <property type="match status" value="1"/>
</dbReference>
<proteinExistence type="inferred from homology"/>
<keyword evidence="4 15" id="KW-0812">Transmembrane</keyword>
<dbReference type="InterPro" id="IPR044492">
    <property type="entry name" value="P_typ_ATPase_HD_dom"/>
</dbReference>
<evidence type="ECO:0000256" key="12">
    <source>
        <dbReference type="ARBA" id="ARBA00023008"/>
    </source>
</evidence>
<reference evidence="17 18" key="1">
    <citation type="submission" date="2013-03" db="EMBL/GenBank/DDBJ databases">
        <title>The Genome Sequence of Phialophora europaea CBS 101466.</title>
        <authorList>
            <consortium name="The Broad Institute Genomics Platform"/>
            <person name="Cuomo C."/>
            <person name="de Hoog S."/>
            <person name="Gorbushina A."/>
            <person name="Walker B."/>
            <person name="Young S.K."/>
            <person name="Zeng Q."/>
            <person name="Gargeya S."/>
            <person name="Fitzgerald M."/>
            <person name="Haas B."/>
            <person name="Abouelleil A."/>
            <person name="Allen A.W."/>
            <person name="Alvarado L."/>
            <person name="Arachchi H.M."/>
            <person name="Berlin A.M."/>
            <person name="Chapman S.B."/>
            <person name="Gainer-Dewar J."/>
            <person name="Goldberg J."/>
            <person name="Griggs A."/>
            <person name="Gujja S."/>
            <person name="Hansen M."/>
            <person name="Howarth C."/>
            <person name="Imamovic A."/>
            <person name="Ireland A."/>
            <person name="Larimer J."/>
            <person name="McCowan C."/>
            <person name="Murphy C."/>
            <person name="Pearson M."/>
            <person name="Poon T.W."/>
            <person name="Priest M."/>
            <person name="Roberts A."/>
            <person name="Saif S."/>
            <person name="Shea T."/>
            <person name="Sisk P."/>
            <person name="Sykes S."/>
            <person name="Wortman J."/>
            <person name="Nusbaum C."/>
            <person name="Birren B."/>
        </authorList>
    </citation>
    <scope>NUCLEOTIDE SEQUENCE [LARGE SCALE GENOMIC DNA]</scope>
    <source>
        <strain evidence="17 18">CBS 101466</strain>
    </source>
</reference>
<feature type="transmembrane region" description="Helical" evidence="15">
    <location>
        <begin position="388"/>
        <end position="406"/>
    </location>
</feature>
<keyword evidence="12" id="KW-0186">Copper</keyword>
<dbReference type="EMBL" id="KB822725">
    <property type="protein sequence ID" value="ETN36768.1"/>
    <property type="molecule type" value="Genomic_DNA"/>
</dbReference>
<dbReference type="VEuPathDB" id="FungiDB:HMPREF1541_09046"/>
<keyword evidence="8 15" id="KW-0067">ATP-binding</keyword>
<keyword evidence="10" id="KW-1278">Translocase</keyword>
<keyword evidence="13" id="KW-0406">Ion transport</keyword>
<dbReference type="STRING" id="1220924.W2RM40"/>
<keyword evidence="5 15" id="KW-0479">Metal-binding</keyword>
<keyword evidence="9" id="KW-0460">Magnesium</keyword>
<dbReference type="PANTHER" id="PTHR43520:SF32">
    <property type="entry name" value="COPPER RESISTANCE P-TYPE ATPASE (EUROFUNG)"/>
    <property type="match status" value="1"/>
</dbReference>
<dbReference type="Pfam" id="PF00702">
    <property type="entry name" value="Hydrolase"/>
    <property type="match status" value="1"/>
</dbReference>
<dbReference type="InterPro" id="IPR001757">
    <property type="entry name" value="P_typ_ATPase"/>
</dbReference>
<dbReference type="SFLD" id="SFLDG00002">
    <property type="entry name" value="C1.7:_P-type_atpase_like"/>
    <property type="match status" value="1"/>
</dbReference>
<dbReference type="SUPFAM" id="SSF81665">
    <property type="entry name" value="Calcium ATPase, transmembrane domain M"/>
    <property type="match status" value="1"/>
</dbReference>
<evidence type="ECO:0000256" key="8">
    <source>
        <dbReference type="ARBA" id="ARBA00022840"/>
    </source>
</evidence>
<evidence type="ECO:0000256" key="7">
    <source>
        <dbReference type="ARBA" id="ARBA00022741"/>
    </source>
</evidence>
<feature type="transmembrane region" description="Helical" evidence="15">
    <location>
        <begin position="337"/>
        <end position="356"/>
    </location>
</feature>
<dbReference type="GeneID" id="19976385"/>
<dbReference type="NCBIfam" id="TIGR01525">
    <property type="entry name" value="ATPase-IB_hvy"/>
    <property type="match status" value="1"/>
</dbReference>
<feature type="transmembrane region" description="Helical" evidence="15">
    <location>
        <begin position="582"/>
        <end position="605"/>
    </location>
</feature>
<dbReference type="InParanoid" id="W2RM40"/>
<dbReference type="Gene3D" id="3.30.70.100">
    <property type="match status" value="2"/>
</dbReference>
<dbReference type="Proteomes" id="UP000030752">
    <property type="component" value="Unassembled WGS sequence"/>
</dbReference>
<dbReference type="GO" id="GO:0016020">
    <property type="term" value="C:membrane"/>
    <property type="evidence" value="ECO:0007669"/>
    <property type="project" value="UniProtKB-SubCell"/>
</dbReference>
<dbReference type="Pfam" id="PF00122">
    <property type="entry name" value="E1-E2_ATPase"/>
    <property type="match status" value="1"/>
</dbReference>
<protein>
    <recommendedName>
        <fullName evidence="16">HMA domain-containing protein</fullName>
    </recommendedName>
</protein>
<dbReference type="Pfam" id="PF00403">
    <property type="entry name" value="HMA"/>
    <property type="match status" value="2"/>
</dbReference>
<dbReference type="InterPro" id="IPR017969">
    <property type="entry name" value="Heavy-metal-associated_CS"/>
</dbReference>
<dbReference type="InterPro" id="IPR018303">
    <property type="entry name" value="ATPase_P-typ_P_site"/>
</dbReference>
<evidence type="ECO:0000256" key="6">
    <source>
        <dbReference type="ARBA" id="ARBA00022737"/>
    </source>
</evidence>
<dbReference type="SUPFAM" id="SSF81653">
    <property type="entry name" value="Calcium ATPase, transduction domain A"/>
    <property type="match status" value="1"/>
</dbReference>
<dbReference type="InterPro" id="IPR023299">
    <property type="entry name" value="ATPase_P-typ_cyto_dom_N"/>
</dbReference>
<accession>W2RM40</accession>
<dbReference type="CDD" id="cd02094">
    <property type="entry name" value="P-type_ATPase_Cu-like"/>
    <property type="match status" value="1"/>
</dbReference>
<dbReference type="RefSeq" id="XP_008721586.1">
    <property type="nucleotide sequence ID" value="XM_008723364.1"/>
</dbReference>
<evidence type="ECO:0000256" key="2">
    <source>
        <dbReference type="ARBA" id="ARBA00006024"/>
    </source>
</evidence>
<keyword evidence="11 15" id="KW-1133">Transmembrane helix</keyword>
<dbReference type="InterPro" id="IPR059000">
    <property type="entry name" value="ATPase_P-type_domA"/>
</dbReference>
<dbReference type="SFLD" id="SFLDS00003">
    <property type="entry name" value="Haloacid_Dehalogenase"/>
    <property type="match status" value="1"/>
</dbReference>